<dbReference type="GO" id="GO:0005524">
    <property type="term" value="F:ATP binding"/>
    <property type="evidence" value="ECO:0007669"/>
    <property type="project" value="InterPro"/>
</dbReference>
<dbReference type="GO" id="GO:0004519">
    <property type="term" value="F:endonuclease activity"/>
    <property type="evidence" value="ECO:0007669"/>
    <property type="project" value="InterPro"/>
</dbReference>
<dbReference type="OrthoDB" id="5181253at2"/>
<dbReference type="HOGENOM" id="CLU_023850_4_1_4"/>
<dbReference type="AlphaFoldDB" id="K1JPS7"/>
<protein>
    <recommendedName>
        <fullName evidence="6">Phage terminase large subunit</fullName>
    </recommendedName>
</protein>
<dbReference type="PANTHER" id="PTHR34413">
    <property type="entry name" value="PROPHAGE TAIL FIBER ASSEMBLY PROTEIN HOMOLOG TFAE-RELATED-RELATED"/>
    <property type="match status" value="1"/>
</dbReference>
<gene>
    <name evidence="4" type="ORF">HMPREF9465_00226</name>
</gene>
<dbReference type="HAMAP" id="MF_04144">
    <property type="entry name" value="TERL_LAMBDA"/>
    <property type="match status" value="1"/>
</dbReference>
<dbReference type="InterPro" id="IPR051220">
    <property type="entry name" value="TFA_Chaperone"/>
</dbReference>
<keyword evidence="5" id="KW-1185">Reference proteome</keyword>
<comment type="caution">
    <text evidence="4">The sequence shown here is derived from an EMBL/GenBank/DDBJ whole genome shotgun (WGS) entry which is preliminary data.</text>
</comment>
<dbReference type="STRING" id="742823.HMPREF9465_00226"/>
<dbReference type="Pfam" id="PF20454">
    <property type="entry name" value="GpA_nuclease"/>
    <property type="match status" value="1"/>
</dbReference>
<dbReference type="EMBL" id="ADMG01000007">
    <property type="protein sequence ID" value="EKB32211.1"/>
    <property type="molecule type" value="Genomic_DNA"/>
</dbReference>
<evidence type="ECO:0000256" key="1">
    <source>
        <dbReference type="SAM" id="MobiDB-lite"/>
    </source>
</evidence>
<feature type="compositionally biased region" description="Basic and acidic residues" evidence="1">
    <location>
        <begin position="124"/>
        <end position="133"/>
    </location>
</feature>
<evidence type="ECO:0008006" key="6">
    <source>
        <dbReference type="Google" id="ProtNLM"/>
    </source>
</evidence>
<evidence type="ECO:0000313" key="4">
    <source>
        <dbReference type="EMBL" id="EKB32211.1"/>
    </source>
</evidence>
<evidence type="ECO:0000313" key="5">
    <source>
        <dbReference type="Proteomes" id="UP000005835"/>
    </source>
</evidence>
<sequence>MGIWSKAWAQACRPISRLTGSQWADKFRVVASGTSPEAGMWRTSRTPYLQEPMDSATDRRTEMVVMCCSSQLGKSEMLLNIMGYYADQEPAPQLMLQPTVEMAEAFSKERIEPMFQNSPGLQGKLEEGKDGRGSAKKSSTTIRMKHFPGGYLALVGANSPAGLASRPIRVLLCDEVDRYGVTKEGDPLKLAIQRTQNFGNRKIILVSTPTIKGASKIDDWYERSDQRRFFVKCPHCGEEHVLQWANVTWQKDDEGNALPMTASMHCPECGCITRGAYKPDPKLLQSGRWIATNPGSKIKGYHVNALYSPWVNLHDLVEEFVSVNHNRDKHGLMEFVNLKLGEAWEEINPDADNWEQLYNRRESYPANGVLPEGVLLLTAGIDVQHDRLECTVYGWGVGRECWGIEHRVLYGRPDDPRTWQQLDAVLQRQHSMPNGVNVAVACACVDSGDGTYTTNVYQYTKARERMRVFSVKGRGGIGVPFINTPTKSNAMKATLFTLGVDSGKSLVMNRLSVQEPGPNFAHYAAQEDRGFSENFFKQLTAEVLEKHFEKGVVKMAWKKIRERNEALDCAVYATAALELLNPNFEYLADFYQNGGALKQQTAPRRSRGTLSKGITL</sequence>
<dbReference type="Pfam" id="PF05876">
    <property type="entry name" value="GpA_ATPase"/>
    <property type="match status" value="1"/>
</dbReference>
<dbReference type="InterPro" id="IPR046454">
    <property type="entry name" value="GpA_endonuclease"/>
</dbReference>
<name>K1JPS7_9BURK</name>
<dbReference type="Gene3D" id="3.40.50.300">
    <property type="entry name" value="P-loop containing nucleotide triphosphate hydrolases"/>
    <property type="match status" value="1"/>
</dbReference>
<dbReference type="InterPro" id="IPR027417">
    <property type="entry name" value="P-loop_NTPase"/>
</dbReference>
<feature type="region of interest" description="Disordered" evidence="1">
    <location>
        <begin position="116"/>
        <end position="139"/>
    </location>
</feature>
<organism evidence="4 5">
    <name type="scientific">Sutterella wadsworthensis 2_1_59BFAA</name>
    <dbReference type="NCBI Taxonomy" id="742823"/>
    <lineage>
        <taxon>Bacteria</taxon>
        <taxon>Pseudomonadati</taxon>
        <taxon>Pseudomonadota</taxon>
        <taxon>Betaproteobacteria</taxon>
        <taxon>Burkholderiales</taxon>
        <taxon>Sutterellaceae</taxon>
        <taxon>Sutterella</taxon>
    </lineage>
</organism>
<reference evidence="4 5" key="1">
    <citation type="submission" date="2012-05" db="EMBL/GenBank/DDBJ databases">
        <title>The Genome Sequence of Sutterella wadsworthensis 2_1_59BFAA.</title>
        <authorList>
            <consortium name="The Broad Institute Genome Sequencing Platform"/>
            <person name="Earl A."/>
            <person name="Ward D."/>
            <person name="Feldgarden M."/>
            <person name="Gevers D."/>
            <person name="Daigneault M."/>
            <person name="Strauss J."/>
            <person name="Allen-Vercoe E."/>
            <person name="Walker B."/>
            <person name="Young S.K."/>
            <person name="Zeng Q."/>
            <person name="Gargeya S."/>
            <person name="Fitzgerald M."/>
            <person name="Haas B."/>
            <person name="Abouelleil A."/>
            <person name="Alvarado L."/>
            <person name="Arachchi H.M."/>
            <person name="Berlin A.M."/>
            <person name="Chapman S.B."/>
            <person name="Goldberg J."/>
            <person name="Griggs A."/>
            <person name="Gujja S."/>
            <person name="Hansen M."/>
            <person name="Howarth C."/>
            <person name="Imamovic A."/>
            <person name="Larimer J."/>
            <person name="McCowen C."/>
            <person name="Montmayeur A."/>
            <person name="Murphy C."/>
            <person name="Neiman D."/>
            <person name="Pearson M."/>
            <person name="Priest M."/>
            <person name="Roberts A."/>
            <person name="Saif S."/>
            <person name="Shea T."/>
            <person name="Sisk P."/>
            <person name="Sykes S."/>
            <person name="Wortman J."/>
            <person name="Nusbaum C."/>
            <person name="Birren B."/>
        </authorList>
    </citation>
    <scope>NUCLEOTIDE SEQUENCE [LARGE SCALE GENOMIC DNA]</scope>
    <source>
        <strain evidence="4 5">2_1_59BFAA</strain>
    </source>
</reference>
<dbReference type="PANTHER" id="PTHR34413:SF2">
    <property type="entry name" value="PROPHAGE TAIL FIBER ASSEMBLY PROTEIN HOMOLOG TFAE-RELATED"/>
    <property type="match status" value="1"/>
</dbReference>
<accession>K1JPS7</accession>
<dbReference type="Proteomes" id="UP000005835">
    <property type="component" value="Unassembled WGS sequence"/>
</dbReference>
<dbReference type="InterPro" id="IPR046453">
    <property type="entry name" value="GpA_ATPase"/>
</dbReference>
<evidence type="ECO:0000259" key="2">
    <source>
        <dbReference type="Pfam" id="PF05876"/>
    </source>
</evidence>
<dbReference type="RefSeq" id="WP_005433293.1">
    <property type="nucleotide sequence ID" value="NZ_JH815513.1"/>
</dbReference>
<feature type="domain" description="Terminase large subunit GpA endonuclease" evidence="3">
    <location>
        <begin position="299"/>
        <end position="583"/>
    </location>
</feature>
<feature type="domain" description="Phage terminase large subunit GpA ATPase" evidence="2">
    <location>
        <begin position="35"/>
        <end position="289"/>
    </location>
</feature>
<evidence type="ECO:0000259" key="3">
    <source>
        <dbReference type="Pfam" id="PF20454"/>
    </source>
</evidence>
<dbReference type="GO" id="GO:0016887">
    <property type="term" value="F:ATP hydrolysis activity"/>
    <property type="evidence" value="ECO:0007669"/>
    <property type="project" value="InterPro"/>
</dbReference>
<dbReference type="PATRIC" id="fig|742823.3.peg.217"/>
<dbReference type="InterPro" id="IPR008866">
    <property type="entry name" value="Phage_lambda_GpA-like"/>
</dbReference>
<proteinExistence type="inferred from homology"/>
<dbReference type="eggNOG" id="COG5525">
    <property type="taxonomic scope" value="Bacteria"/>
</dbReference>